<dbReference type="Proteomes" id="UP001594351">
    <property type="component" value="Unassembled WGS sequence"/>
</dbReference>
<dbReference type="InterPro" id="IPR025723">
    <property type="entry name" value="ArsA/GET3_ATPase-like"/>
</dbReference>
<dbReference type="PANTHER" id="PTHR10803:SF3">
    <property type="entry name" value="ATPASE GET3"/>
    <property type="match status" value="1"/>
</dbReference>
<dbReference type="SUPFAM" id="SSF52540">
    <property type="entry name" value="P-loop containing nucleoside triphosphate hydrolases"/>
    <property type="match status" value="1"/>
</dbReference>
<name>A0ABV6YVX7_UNCC1</name>
<organism evidence="3 4">
    <name type="scientific">candidate division CSSED10-310 bacterium</name>
    <dbReference type="NCBI Taxonomy" id="2855610"/>
    <lineage>
        <taxon>Bacteria</taxon>
        <taxon>Bacteria division CSSED10-310</taxon>
    </lineage>
</organism>
<dbReference type="InterPro" id="IPR016300">
    <property type="entry name" value="ATPase_ArsA/GET3"/>
</dbReference>
<reference evidence="3 4" key="1">
    <citation type="submission" date="2024-09" db="EMBL/GenBank/DDBJ databases">
        <title>Laminarin stimulates single cell rates of sulfate reduction while oxygen inhibits transcriptomic activity in coastal marine sediment.</title>
        <authorList>
            <person name="Lindsay M."/>
            <person name="Orcutt B."/>
            <person name="Emerson D."/>
            <person name="Stepanauskas R."/>
            <person name="D'Angelo T."/>
        </authorList>
    </citation>
    <scope>NUCLEOTIDE SEQUENCE [LARGE SCALE GENOMIC DNA]</scope>
    <source>
        <strain evidence="3">SAG AM-311-K15</strain>
    </source>
</reference>
<dbReference type="Pfam" id="PF02374">
    <property type="entry name" value="ArsA_ATPase"/>
    <property type="match status" value="1"/>
</dbReference>
<feature type="domain" description="ArsA/GET3 Anion-transporting ATPase-like" evidence="2">
    <location>
        <begin position="4"/>
        <end position="157"/>
    </location>
</feature>
<comment type="similarity">
    <text evidence="1">Belongs to the arsA ATPase family.</text>
</comment>
<evidence type="ECO:0000256" key="1">
    <source>
        <dbReference type="ARBA" id="ARBA00011040"/>
    </source>
</evidence>
<dbReference type="PANTHER" id="PTHR10803">
    <property type="entry name" value="ARSENICAL PUMP-DRIVING ATPASE ARSENITE-TRANSLOCATING ATPASE"/>
    <property type="match status" value="1"/>
</dbReference>
<sequence>MSKRLIINLGKGGVGKSVISAAMALVSARRGLRTLLVQLHAKDRISEYLETNPINENIRELQPNLFCVNIVPEAAMREYALIQVKLEVIYKVVFQNRVVKAFLNAVPALSDLVMIGKIEFHVQETLPSGEARFEVIIVDAPPTGHGLFFLSVPKVMADADQTGPIKTHALRIFELLQDPGRCAINLISLPEEMPVSEVIDASAYLEKELHIQPAMLLINRCSPIEFKPEDEETLNQMLRIDKKPRPADLVLQAFQEDISRTKQRMAHAQRLYETLALPMVSLPDLTSFRFSRAELEELAEHLEEIL</sequence>
<protein>
    <submittedName>
        <fullName evidence="3">ArsA family ATPase</fullName>
    </submittedName>
</protein>
<evidence type="ECO:0000313" key="4">
    <source>
        <dbReference type="Proteomes" id="UP001594351"/>
    </source>
</evidence>
<evidence type="ECO:0000313" key="3">
    <source>
        <dbReference type="EMBL" id="MFC1850320.1"/>
    </source>
</evidence>
<dbReference type="InterPro" id="IPR027417">
    <property type="entry name" value="P-loop_NTPase"/>
</dbReference>
<gene>
    <name evidence="3" type="ORF">ACFL27_09030</name>
</gene>
<proteinExistence type="inferred from homology"/>
<accession>A0ABV6YVX7</accession>
<dbReference type="CDD" id="cd02035">
    <property type="entry name" value="ArsA"/>
    <property type="match status" value="1"/>
</dbReference>
<keyword evidence="4" id="KW-1185">Reference proteome</keyword>
<dbReference type="EMBL" id="JBHPBY010000091">
    <property type="protein sequence ID" value="MFC1850320.1"/>
    <property type="molecule type" value="Genomic_DNA"/>
</dbReference>
<dbReference type="Gene3D" id="3.40.50.300">
    <property type="entry name" value="P-loop containing nucleotide triphosphate hydrolases"/>
    <property type="match status" value="1"/>
</dbReference>
<evidence type="ECO:0000259" key="2">
    <source>
        <dbReference type="Pfam" id="PF02374"/>
    </source>
</evidence>
<comment type="caution">
    <text evidence="3">The sequence shown here is derived from an EMBL/GenBank/DDBJ whole genome shotgun (WGS) entry which is preliminary data.</text>
</comment>